<evidence type="ECO:0000313" key="2">
    <source>
        <dbReference type="Proteomes" id="UP000296468"/>
    </source>
</evidence>
<dbReference type="AlphaFoldDB" id="A0A4P7PHX8"/>
<accession>A0A4P7PHX8</accession>
<evidence type="ECO:0000313" key="1">
    <source>
        <dbReference type="EMBL" id="QBZ89932.1"/>
    </source>
</evidence>
<dbReference type="EMBL" id="CP035088">
    <property type="protein sequence ID" value="QBZ89932.1"/>
    <property type="molecule type" value="Genomic_DNA"/>
</dbReference>
<gene>
    <name evidence="1" type="ORF">EPZ47_14770</name>
</gene>
<protein>
    <submittedName>
        <fullName evidence="1">Uncharacterized protein</fullName>
    </submittedName>
</protein>
<name>A0A4P7PHX8_9PSED</name>
<proteinExistence type="predicted"/>
<dbReference type="KEGG" id="pvk:EPZ47_14770"/>
<dbReference type="RefSeq" id="WP_135845464.1">
    <property type="nucleotide sequence ID" value="NZ_CP035088.1"/>
</dbReference>
<dbReference type="Proteomes" id="UP000296468">
    <property type="component" value="Chromosome"/>
</dbReference>
<sequence>MNSKRSKNTENLIKKTENSLITIAQLIPGLKDAANIAKKIIEIQEKRKEDRIELFCKKLIEGSLTAGEINNKDNPGYEIEFGDLLQACMNDSDSSKSTLYAQLTIALRFGDLDKEKRRHFVLSLKQLSFEDLELLRESFIVSSHEIIPKAGNAILSQSDVFNPKNLSSIRALSISTLTQLGAVSKQGITELGKEFIKSIYQRESLTPDSMRLKVWQKPYIAILTDPTKNEEHDLIVNELKKLRVRCVKLNIAEFSPQKQNLNQYKAIILSGNYKDLLYSRSQDVIKHVEDNAYKYISLGHNLPSQKSIALRKFFSEAEGAAEKSLKIAKEFEFITDTPQ</sequence>
<organism evidence="1 2">
    <name type="scientific">Pseudomonas viciae</name>
    <dbReference type="NCBI Taxonomy" id="2505979"/>
    <lineage>
        <taxon>Bacteria</taxon>
        <taxon>Pseudomonadati</taxon>
        <taxon>Pseudomonadota</taxon>
        <taxon>Gammaproteobacteria</taxon>
        <taxon>Pseudomonadales</taxon>
        <taxon>Pseudomonadaceae</taxon>
        <taxon>Pseudomonas</taxon>
    </lineage>
</organism>
<reference evidence="1 2" key="1">
    <citation type="journal article" date="2019" name="Front. Microbiol.">
        <title>In silico and Genetic Analyses of Cyclic Lipopeptide Synthetic Gene Clusters in Pseudomonas sp. 11K1.</title>
        <authorList>
            <person name="Zhao H."/>
            <person name="Liu Y.P."/>
            <person name="Zhang L.Q."/>
        </authorList>
    </citation>
    <scope>NUCLEOTIDE SEQUENCE [LARGE SCALE GENOMIC DNA]</scope>
    <source>
        <strain evidence="1 2">11K1</strain>
    </source>
</reference>
<dbReference type="OrthoDB" id="7024139at2"/>